<gene>
    <name evidence="3" type="ORF">FDW42_01275</name>
    <name evidence="4" type="ORF">FVD16_04800</name>
</gene>
<organism evidence="3 5">
    <name type="scientific">Campylobacter helveticus</name>
    <dbReference type="NCBI Taxonomy" id="28898"/>
    <lineage>
        <taxon>Bacteria</taxon>
        <taxon>Pseudomonadati</taxon>
        <taxon>Campylobacterota</taxon>
        <taxon>Epsilonproteobacteria</taxon>
        <taxon>Campylobacterales</taxon>
        <taxon>Campylobacteraceae</taxon>
        <taxon>Campylobacter</taxon>
    </lineage>
</organism>
<evidence type="ECO:0000256" key="2">
    <source>
        <dbReference type="SAM" id="Phobius"/>
    </source>
</evidence>
<sequence length="448" mass="48886">MKNPFMKFFSNDKNPTEAQQNQGKNKIIIFAGIGVVAGALLFLADSGGNKEQKNVGNFNLVNDDEMAKTRWVGEANDDLSLAKKRVDSLDSKNEELSKQVSMLTKIITDMKKENEATQRTEKNTAKNSLQITPNEDKVPNLSIKPTNDKGLYTNFPSPNYLNEGNISGEIENPNKFGLTHIGKVPELEQIEQTRYTPLTDSLNFTNIAKPEVKEEKEKKSDRHIIPTGSIVKAVLLSGMDAPTMTQAKTEPLPVLMKVSDLSILPNSYAYDIQDCFLMGEGYGDLTSERAYIRVNNISCVTNKGQKIDMTMKGAATGEDGKLGLRGEVVTKQGALLARTLVAGFLQGVGESFANQNQIVTQNGFGGTTTTNGSMDAGESLQAGAFEGLSKSAEKLADFYLKMADQVTPVIEISAGREVNIITTATLELKTLEEQAKDEKKPQNNQTKG</sequence>
<evidence type="ECO:0000313" key="3">
    <source>
        <dbReference type="EMBL" id="TNB58782.1"/>
    </source>
</evidence>
<dbReference type="EMBL" id="VRMA01000039">
    <property type="protein sequence ID" value="TXK57545.1"/>
    <property type="molecule type" value="Genomic_DNA"/>
</dbReference>
<keyword evidence="2" id="KW-1133">Transmembrane helix</keyword>
<dbReference type="AlphaFoldDB" id="A0AAX2UKN0"/>
<reference evidence="4 6" key="2">
    <citation type="submission" date="2019-08" db="EMBL/GenBank/DDBJ databases">
        <title>Rapid identification of Enteric Bacteria from Whole Genome Sequences (WGS) using Average Nucleotide Identity (ANI).</title>
        <authorList>
            <person name="Lane C."/>
        </authorList>
    </citation>
    <scope>NUCLEOTIDE SEQUENCE [LARGE SCALE GENOMIC DNA]</scope>
    <source>
        <strain evidence="4 6">D4984</strain>
    </source>
</reference>
<dbReference type="EMBL" id="VDBS01000013">
    <property type="protein sequence ID" value="TNB58782.1"/>
    <property type="molecule type" value="Genomic_DNA"/>
</dbReference>
<dbReference type="RefSeq" id="WP_131936274.1">
    <property type="nucleotide sequence ID" value="NZ_CP037747.1"/>
</dbReference>
<keyword evidence="2" id="KW-0812">Transmembrane</keyword>
<evidence type="ECO:0000313" key="4">
    <source>
        <dbReference type="EMBL" id="TXK57545.1"/>
    </source>
</evidence>
<protein>
    <submittedName>
        <fullName evidence="3">Conjugal transfer protein TraB</fullName>
    </submittedName>
</protein>
<dbReference type="InterPro" id="IPR005498">
    <property type="entry name" value="T4SS_VirB10/TraB/TrbI"/>
</dbReference>
<dbReference type="CDD" id="cd16430">
    <property type="entry name" value="TraB"/>
    <property type="match status" value="1"/>
</dbReference>
<keyword evidence="1" id="KW-0175">Coiled coil</keyword>
<evidence type="ECO:0000313" key="6">
    <source>
        <dbReference type="Proteomes" id="UP000321317"/>
    </source>
</evidence>
<comment type="caution">
    <text evidence="3">The sequence shown here is derived from an EMBL/GenBank/DDBJ whole genome shotgun (WGS) entry which is preliminary data.</text>
</comment>
<proteinExistence type="predicted"/>
<evidence type="ECO:0000256" key="1">
    <source>
        <dbReference type="SAM" id="Coils"/>
    </source>
</evidence>
<dbReference type="Proteomes" id="UP000306813">
    <property type="component" value="Unassembled WGS sequence"/>
</dbReference>
<reference evidence="3 5" key="1">
    <citation type="submission" date="2019-05" db="EMBL/GenBank/DDBJ databases">
        <title>Draft genomes of eight strains of Campylobacter helveticus isolated from cats and a dog in New Zealand.</title>
        <authorList>
            <person name="Bojanic K."/>
            <person name="Midwinter A.C."/>
            <person name="Biggs P.J."/>
            <person name="Acke E."/>
            <person name="Cornelius A.J."/>
            <person name="Marshall J.C."/>
        </authorList>
    </citation>
    <scope>NUCLEOTIDE SEQUENCE [LARGE SCALE GENOMIC DNA]</scope>
    <source>
        <strain evidence="3 5">ACP123b</strain>
    </source>
</reference>
<accession>A0AAX2UKN0</accession>
<keyword evidence="6" id="KW-1185">Reference proteome</keyword>
<evidence type="ECO:0000313" key="5">
    <source>
        <dbReference type="Proteomes" id="UP000306813"/>
    </source>
</evidence>
<feature type="transmembrane region" description="Helical" evidence="2">
    <location>
        <begin position="27"/>
        <end position="44"/>
    </location>
</feature>
<keyword evidence="2" id="KW-0472">Membrane</keyword>
<name>A0AAX2UKN0_9BACT</name>
<feature type="coiled-coil region" evidence="1">
    <location>
        <begin position="79"/>
        <end position="113"/>
    </location>
</feature>
<dbReference type="Proteomes" id="UP000321317">
    <property type="component" value="Unassembled WGS sequence"/>
</dbReference>
<dbReference type="Pfam" id="PF03743">
    <property type="entry name" value="TrbI"/>
    <property type="match status" value="1"/>
</dbReference>